<proteinExistence type="predicted"/>
<keyword evidence="3" id="KW-1185">Reference proteome</keyword>
<evidence type="ECO:0000313" key="3">
    <source>
        <dbReference type="Proteomes" id="UP000186817"/>
    </source>
</evidence>
<feature type="region of interest" description="Disordered" evidence="1">
    <location>
        <begin position="57"/>
        <end position="234"/>
    </location>
</feature>
<sequence>MEWSRDGSDDVDLTQVDATQFYDEDMLCRATEWKEEEESRPPPGIHRSLAQDFDAAYQEQQQALARAASPVDGPCMETLIEDAEVEPDQVTEDAEEPECSSPLCGPMPSPSSVPCHGHGHSYDQQLASAPAADGSAQQPMGDKEEDEDLVTPNARGPEVPEETPMAKASRPKRKAASAEPEPVEPKPKRAKAAAKKGAAKRAMKRPAARSVAENSGAAEEQPIEDGAVDNAIEPSGPIEDVAVENAIEPSAPIGNMAVENVIEPSAPIENMAVENVIEPPVPVEAATEPLAGEGAVAHQIAEAPVMDGEASPGHGGDGVPEDVVVEAPRGRGRGRGRRGGQQGLSEENRQICRELVQHGRDFKLELYWTRSVIGVRQKLGTQIWSMRFKNMKVDILVANEVVNLCDRGISIHGEDMTNAISNYREELEEQHGEVWP</sequence>
<protein>
    <submittedName>
        <fullName evidence="2">Uncharacterized protein</fullName>
    </submittedName>
</protein>
<evidence type="ECO:0000256" key="1">
    <source>
        <dbReference type="SAM" id="MobiDB-lite"/>
    </source>
</evidence>
<feature type="compositionally biased region" description="Basic residues" evidence="1">
    <location>
        <begin position="188"/>
        <end position="207"/>
    </location>
</feature>
<comment type="caution">
    <text evidence="2">The sequence shown here is derived from an EMBL/GenBank/DDBJ whole genome shotgun (WGS) entry which is preliminary data.</text>
</comment>
<evidence type="ECO:0000313" key="2">
    <source>
        <dbReference type="EMBL" id="OLP93946.1"/>
    </source>
</evidence>
<name>A0A1Q9DFI9_SYMMI</name>
<dbReference type="EMBL" id="LSRX01000564">
    <property type="protein sequence ID" value="OLP93946.1"/>
    <property type="molecule type" value="Genomic_DNA"/>
</dbReference>
<dbReference type="AlphaFoldDB" id="A0A1Q9DFI9"/>
<feature type="compositionally biased region" description="Acidic residues" evidence="1">
    <location>
        <begin position="79"/>
        <end position="98"/>
    </location>
</feature>
<accession>A0A1Q9DFI9</accession>
<gene>
    <name evidence="2" type="ORF">AK812_SmicGene24105</name>
</gene>
<organism evidence="2 3">
    <name type="scientific">Symbiodinium microadriaticum</name>
    <name type="common">Dinoflagellate</name>
    <name type="synonym">Zooxanthella microadriatica</name>
    <dbReference type="NCBI Taxonomy" id="2951"/>
    <lineage>
        <taxon>Eukaryota</taxon>
        <taxon>Sar</taxon>
        <taxon>Alveolata</taxon>
        <taxon>Dinophyceae</taxon>
        <taxon>Suessiales</taxon>
        <taxon>Symbiodiniaceae</taxon>
        <taxon>Symbiodinium</taxon>
    </lineage>
</organism>
<dbReference type="Proteomes" id="UP000186817">
    <property type="component" value="Unassembled WGS sequence"/>
</dbReference>
<reference evidence="2 3" key="1">
    <citation type="submission" date="2016-02" db="EMBL/GenBank/DDBJ databases">
        <title>Genome analysis of coral dinoflagellate symbionts highlights evolutionary adaptations to a symbiotic lifestyle.</title>
        <authorList>
            <person name="Aranda M."/>
            <person name="Li Y."/>
            <person name="Liew Y.J."/>
            <person name="Baumgarten S."/>
            <person name="Simakov O."/>
            <person name="Wilson M."/>
            <person name="Piel J."/>
            <person name="Ashoor H."/>
            <person name="Bougouffa S."/>
            <person name="Bajic V.B."/>
            <person name="Ryu T."/>
            <person name="Ravasi T."/>
            <person name="Bayer T."/>
            <person name="Micklem G."/>
            <person name="Kim H."/>
            <person name="Bhak J."/>
            <person name="Lajeunesse T.C."/>
            <person name="Voolstra C.R."/>
        </authorList>
    </citation>
    <scope>NUCLEOTIDE SEQUENCE [LARGE SCALE GENOMIC DNA]</scope>
    <source>
        <strain evidence="2 3">CCMP2467</strain>
    </source>
</reference>
<dbReference type="OrthoDB" id="482875at2759"/>